<accession>A0A2M4C9M0</accession>
<keyword evidence="1" id="KW-0732">Signal</keyword>
<organism evidence="2">
    <name type="scientific">Anopheles marajoara</name>
    <dbReference type="NCBI Taxonomy" id="58244"/>
    <lineage>
        <taxon>Eukaryota</taxon>
        <taxon>Metazoa</taxon>
        <taxon>Ecdysozoa</taxon>
        <taxon>Arthropoda</taxon>
        <taxon>Hexapoda</taxon>
        <taxon>Insecta</taxon>
        <taxon>Pterygota</taxon>
        <taxon>Neoptera</taxon>
        <taxon>Endopterygota</taxon>
        <taxon>Diptera</taxon>
        <taxon>Nematocera</taxon>
        <taxon>Culicoidea</taxon>
        <taxon>Culicidae</taxon>
        <taxon>Anophelinae</taxon>
        <taxon>Anopheles</taxon>
    </lineage>
</organism>
<name>A0A2M4C9M0_9DIPT</name>
<reference evidence="2" key="1">
    <citation type="submission" date="2018-01" db="EMBL/GenBank/DDBJ databases">
        <title>An insight into the sialome of Amazonian anophelines.</title>
        <authorList>
            <person name="Ribeiro J.M."/>
            <person name="Scarpassa V."/>
            <person name="Calvo E."/>
        </authorList>
    </citation>
    <scope>NUCLEOTIDE SEQUENCE</scope>
    <source>
        <tissue evidence="2">Salivary glands</tissue>
    </source>
</reference>
<evidence type="ECO:0000313" key="2">
    <source>
        <dbReference type="EMBL" id="MBW62014.1"/>
    </source>
</evidence>
<proteinExistence type="predicted"/>
<evidence type="ECO:0000256" key="1">
    <source>
        <dbReference type="SAM" id="SignalP"/>
    </source>
</evidence>
<dbReference type="EMBL" id="GGFJ01012873">
    <property type="protein sequence ID" value="MBW62014.1"/>
    <property type="molecule type" value="Transcribed_RNA"/>
</dbReference>
<feature type="signal peptide" evidence="1">
    <location>
        <begin position="1"/>
        <end position="16"/>
    </location>
</feature>
<protein>
    <submittedName>
        <fullName evidence="2">Putative secreted protein</fullName>
    </submittedName>
</protein>
<sequence length="92" mass="10089">MCLCVLWVSRLECGGGFLWQCVLCVRGGVSCRVVCAKSGLLVCNHTEGHTHTQTRGSRKGTVVRTIVRVARSNTRTARSDPKGERWILSAIC</sequence>
<feature type="chain" id="PRO_5014676000" evidence="1">
    <location>
        <begin position="17"/>
        <end position="92"/>
    </location>
</feature>
<dbReference type="AlphaFoldDB" id="A0A2M4C9M0"/>